<dbReference type="PANTHER" id="PTHR47098:SF1">
    <property type="entry name" value="PFKB FAMILY CARBOHYDRATE KINASE SUPERFAMILY (AFU_ORTHOLOGUE AFUA_4G09500)"/>
    <property type="match status" value="1"/>
</dbReference>
<dbReference type="SUPFAM" id="SSF53613">
    <property type="entry name" value="Ribokinase-like"/>
    <property type="match status" value="1"/>
</dbReference>
<gene>
    <name evidence="3" type="ORF">CKAH01_14093</name>
</gene>
<keyword evidence="3" id="KW-0418">Kinase</keyword>
<dbReference type="InterPro" id="IPR029056">
    <property type="entry name" value="Ribokinase-like"/>
</dbReference>
<sequence>MEARSPSSAPAATTSTVAPGAAAAPGPAAPTAGELPAPGFVSLGMVVLDEIRFPDGRVLRDVAGGSGFYSTLGARLAVPQEDAETMCCLVVAGDDFPASVVEQIEAWGVTALVQQVEGRLSTRGLLAYEDDVFGKKTFRYTTEPLRPSVDELPEYLHRASVIHTLAAPEDVKGQAATLFGDGHGQRLAGHPLFAWEPSPLHCEGAWKDHLDAGHHVNVLSPNDKEVVKMMTPPAEEGPWNRSLVESAAALISDEESCQRDPERRRRWTTVVRCGEYGCLTIPRSSAPVWLPPYHDVGSDKVVDPTGAGNAFLGAFAVAYKKTDDAVLASAYGAVAASFVIEQTGPPRREVVDGRELWNGAEFAKRLEAYQAKARTWDTSAVSCQFRNNSAKAERKELFQWDP</sequence>
<accession>A0AAE0D931</accession>
<evidence type="ECO:0000313" key="4">
    <source>
        <dbReference type="Proteomes" id="UP001281614"/>
    </source>
</evidence>
<name>A0AAE0D931_COLKA</name>
<proteinExistence type="predicted"/>
<dbReference type="Pfam" id="PF00294">
    <property type="entry name" value="PfkB"/>
    <property type="match status" value="1"/>
</dbReference>
<reference evidence="3" key="1">
    <citation type="submission" date="2023-02" db="EMBL/GenBank/DDBJ databases">
        <title>Colletotrichum kahawae CIFC_Que2 genome sequencing and assembly.</title>
        <authorList>
            <person name="Baroncelli R."/>
        </authorList>
    </citation>
    <scope>NUCLEOTIDE SEQUENCE</scope>
    <source>
        <strain evidence="3">CIFC_Que2</strain>
    </source>
</reference>
<comment type="caution">
    <text evidence="3">The sequence shown here is derived from an EMBL/GenBank/DDBJ whole genome shotgun (WGS) entry which is preliminary data.</text>
</comment>
<protein>
    <submittedName>
        <fullName evidence="3">PfkB family carbohydrate kinase</fullName>
    </submittedName>
</protein>
<organism evidence="3 4">
    <name type="scientific">Colletotrichum kahawae</name>
    <name type="common">Coffee berry disease fungus</name>
    <dbReference type="NCBI Taxonomy" id="34407"/>
    <lineage>
        <taxon>Eukaryota</taxon>
        <taxon>Fungi</taxon>
        <taxon>Dikarya</taxon>
        <taxon>Ascomycota</taxon>
        <taxon>Pezizomycotina</taxon>
        <taxon>Sordariomycetes</taxon>
        <taxon>Hypocreomycetidae</taxon>
        <taxon>Glomerellales</taxon>
        <taxon>Glomerellaceae</taxon>
        <taxon>Colletotrichum</taxon>
        <taxon>Colletotrichum gloeosporioides species complex</taxon>
    </lineage>
</organism>
<keyword evidence="3" id="KW-0808">Transferase</keyword>
<evidence type="ECO:0000256" key="1">
    <source>
        <dbReference type="SAM" id="MobiDB-lite"/>
    </source>
</evidence>
<dbReference type="InterPro" id="IPR011611">
    <property type="entry name" value="PfkB_dom"/>
</dbReference>
<dbReference type="Proteomes" id="UP001281614">
    <property type="component" value="Unassembled WGS sequence"/>
</dbReference>
<dbReference type="AlphaFoldDB" id="A0AAE0D931"/>
<evidence type="ECO:0000259" key="2">
    <source>
        <dbReference type="Pfam" id="PF00294"/>
    </source>
</evidence>
<feature type="domain" description="Carbohydrate kinase PfkB" evidence="2">
    <location>
        <begin position="93"/>
        <end position="344"/>
    </location>
</feature>
<dbReference type="Gene3D" id="3.40.1190.20">
    <property type="match status" value="1"/>
</dbReference>
<dbReference type="EMBL" id="VYYT01000072">
    <property type="protein sequence ID" value="KAK2772088.1"/>
    <property type="molecule type" value="Genomic_DNA"/>
</dbReference>
<dbReference type="GO" id="GO:0016301">
    <property type="term" value="F:kinase activity"/>
    <property type="evidence" value="ECO:0007669"/>
    <property type="project" value="UniProtKB-KW"/>
</dbReference>
<dbReference type="PANTHER" id="PTHR47098">
    <property type="entry name" value="PROTEIN MAK32"/>
    <property type="match status" value="1"/>
</dbReference>
<keyword evidence="4" id="KW-1185">Reference proteome</keyword>
<feature type="region of interest" description="Disordered" evidence="1">
    <location>
        <begin position="1"/>
        <end position="30"/>
    </location>
</feature>
<evidence type="ECO:0000313" key="3">
    <source>
        <dbReference type="EMBL" id="KAK2772088.1"/>
    </source>
</evidence>